<name>A0A2L0RXJ7_9PSED</name>
<dbReference type="RefSeq" id="WP_104503172.1">
    <property type="nucleotide sequence ID" value="NZ_CP018049.1"/>
</dbReference>
<evidence type="ECO:0000313" key="2">
    <source>
        <dbReference type="EMBL" id="AUZ46656.1"/>
    </source>
</evidence>
<sequence>MPVISQRPAEIFPTEQPSSTDPAAANTATAVSPAEHDTPTSSWIELIKRSPGYKADSQLAAAYAAELVNAADDESASNYNTPVLPVPCDSRFGQWRQHLDDLLAGPDFQQWADLNKIDRSKPIRISPQLGGSLEHITVSIKPRSRHDPAQIYAFSPGQGKPMPDSWRLIMQAASTLAPGRSSVVVPAPGQSSPGAHAERPATLSEIAAFYGESLPDTRQQAMNRANELKQVGAFPMPDTSLSSAQLESGSEETLDRQQKTLGDIHNENRLFQQLSKALESLRPAPEPADTRPIFIAEPQTPGAAERIEKARIKEFLQSNHVPIDPSSWYFQDAQLMPEDNVSIERFIADSGRKIPETKDEIKILIEHLRHDVAPAPPDGNFTGALGWEVPLSLDEQKQVYSHIAYNNLQLPGLGGTHASDKKGDAFNYLTKNLHFTPQQLQYPRHILSEILASPKARELEAVLQKKMGAAEDKDSSDWVLAAMSLGLGSPSWMEPAKRNEVAQYDLADKAFHGRPLENIRQGLEEHLVSSGRATPDLAPTAAYLLLSRAAPELLVKDIPSYVTYGSPSWFSLKSTVAFIEAKSPGSCANMTFNQVANYGSLEPITDQDEQLLNEVKQDALIDWALMHGVLPASTTGNYSAQQLSAAHSTFSEVMGGLTAISTDLSAPLPRLKDKALELMGKHFKNVDLTAKVISRAADKTSNALNIAPWDVTYGPYSLLDFSLSADLQSLKNNKEWYSFDQQKVPTGAIQSLNVLPDIKAIHTADLADFDSRRKASLTHLTRHLIAQLPLADRQQLQYGEIEILRKRPIQKFTSTGIGSYTEMSYPTPEKSNLEEPLLIKATHRGKTITYEFNPAKNYIRPSSVKAGLQEEWQETHKNSVTGYRYKNVIVEPLKDSQVRESQLQAAPVAADESFIPASYISPRSRLLSEAVTRYCYEDCDLKSLTAAAHHTTKFDEEDGEHEANTNALLGTIPFANGIRHAIQGDWQEATIGLVFDGVMLLAPSLPKTVRGLSSVPSRLRSTRAFGSQLFKSTPNISSYTANGPFNNLTRARTGRYELSKFASRPDIAEGTYKKGSATLSAPAKLDNKTGKWTAFNPVKNKSYGKPLQNYTPHAKLDHATTGLGRHGLTSRERALDIALGRDNVIQMGGPMTGFQNIADEIYTFSDVFKQTNRLNIVAHGVERGLFDKLSGNGTKVIVDNTLYDAPGLVKLLRSKGVDPASFDNVRLLICYSGEGRSKAFARLFQQEIKKPVKAFEGKVTMTYGSTDVSKKRDVIRGLVTQNNPTATPHLVDMATDVLLKQKFLGKITPIVSKNHGQKIMINMAGLNQPDRYIPSVIEYRPRQFMR</sequence>
<feature type="compositionally biased region" description="Low complexity" evidence="1">
    <location>
        <begin position="17"/>
        <end position="33"/>
    </location>
</feature>
<reference evidence="2 3" key="1">
    <citation type="journal article" date="2018" name="Front. Microbiol.">
        <title>Pseudomonas orientalis F9: A Potent Antagonist against Phytopathogens with Phytotoxic Effect in the Apple Flower.</title>
        <authorList>
            <person name="Zengerer V."/>
            <person name="Schmid M."/>
            <person name="Bieri M."/>
            <person name="Muller D.C."/>
            <person name="Remus-Emsermann M.N.P."/>
            <person name="Ahrens C.H."/>
            <person name="Pelludat C."/>
        </authorList>
    </citation>
    <scope>NUCLEOTIDE SEQUENCE [LARGE SCALE GENOMIC DNA]</scope>
    <source>
        <strain evidence="2 3">F9</strain>
    </source>
</reference>
<feature type="region of interest" description="Disordered" evidence="1">
    <location>
        <begin position="1"/>
        <end position="40"/>
    </location>
</feature>
<proteinExistence type="predicted"/>
<organism evidence="2 3">
    <name type="scientific">Pseudomonas orientalis</name>
    <dbReference type="NCBI Taxonomy" id="76758"/>
    <lineage>
        <taxon>Bacteria</taxon>
        <taxon>Pseudomonadati</taxon>
        <taxon>Pseudomonadota</taxon>
        <taxon>Gammaproteobacteria</taxon>
        <taxon>Pseudomonadales</taxon>
        <taxon>Pseudomonadaceae</taxon>
        <taxon>Pseudomonas</taxon>
    </lineage>
</organism>
<dbReference type="Proteomes" id="UP000239888">
    <property type="component" value="Chromosome"/>
</dbReference>
<dbReference type="KEGG" id="poi:BOP93_13975"/>
<evidence type="ECO:0000256" key="1">
    <source>
        <dbReference type="SAM" id="MobiDB-lite"/>
    </source>
</evidence>
<gene>
    <name evidence="2" type="ORF">BOP93_13975</name>
</gene>
<protein>
    <submittedName>
        <fullName evidence="2">Uncharacterized protein</fullName>
    </submittedName>
</protein>
<evidence type="ECO:0000313" key="3">
    <source>
        <dbReference type="Proteomes" id="UP000239888"/>
    </source>
</evidence>
<accession>A0A2L0RXJ7</accession>
<dbReference type="EMBL" id="CP018049">
    <property type="protein sequence ID" value="AUZ46656.1"/>
    <property type="molecule type" value="Genomic_DNA"/>
</dbReference>